<keyword evidence="3" id="KW-0804">Transcription</keyword>
<evidence type="ECO:0000259" key="5">
    <source>
        <dbReference type="PROSITE" id="PS50943"/>
    </source>
</evidence>
<dbReference type="PROSITE" id="PS50943">
    <property type="entry name" value="HTH_CROC1"/>
    <property type="match status" value="1"/>
</dbReference>
<dbReference type="Pfam" id="PF12833">
    <property type="entry name" value="HTH_18"/>
    <property type="match status" value="1"/>
</dbReference>
<evidence type="ECO:0000256" key="2">
    <source>
        <dbReference type="ARBA" id="ARBA00023125"/>
    </source>
</evidence>
<sequence>MAIGKERAALSFWESLNMKVRINSLLFDFQLNDNFEPLVMKETQDKHNHAAIEMQFILSGSGLLLVNDHEYRFAPYSIHIIGHNVFHAVIPDSQSPLNRFTLRFTFRRICDNDDWFPHTEAEQIKSLLSRLRYSGLYNKDHNESIFRLIQEIRNELKTPSLGSYANAQSLFAQVIVRTVREIVRDSYANTTYTMPSKAKDNQRSSIIDRFFVDYRQQLTLEMLAEQLNLSTRQVNRLLKQHYNVSFKQKLLSTRIEVAKDFLRTSDLPIEHIAREIGCESPPHFYCIFQDKTGMTPSEYRTMMRRARKSVARSL</sequence>
<keyword evidence="2" id="KW-0238">DNA-binding</keyword>
<dbReference type="InterPro" id="IPR018060">
    <property type="entry name" value="HTH_AraC"/>
</dbReference>
<dbReference type="PANTHER" id="PTHR43280:SF34">
    <property type="entry name" value="ARAC-FAMILY TRANSCRIPTIONAL REGULATOR"/>
    <property type="match status" value="1"/>
</dbReference>
<keyword evidence="7" id="KW-1185">Reference proteome</keyword>
<dbReference type="Proteomes" id="UP000639396">
    <property type="component" value="Unassembled WGS sequence"/>
</dbReference>
<gene>
    <name evidence="6" type="ORF">IDH45_25565</name>
</gene>
<dbReference type="Gene3D" id="2.60.120.10">
    <property type="entry name" value="Jelly Rolls"/>
    <property type="match status" value="1"/>
</dbReference>
<proteinExistence type="predicted"/>
<dbReference type="InterPro" id="IPR009057">
    <property type="entry name" value="Homeodomain-like_sf"/>
</dbReference>
<organism evidence="6 7">
    <name type="scientific">Paenibacillus oceani</name>
    <dbReference type="NCBI Taxonomy" id="2772510"/>
    <lineage>
        <taxon>Bacteria</taxon>
        <taxon>Bacillati</taxon>
        <taxon>Bacillota</taxon>
        <taxon>Bacilli</taxon>
        <taxon>Bacillales</taxon>
        <taxon>Paenibacillaceae</taxon>
        <taxon>Paenibacillus</taxon>
    </lineage>
</organism>
<accession>A0A927H221</accession>
<dbReference type="SUPFAM" id="SSF46689">
    <property type="entry name" value="Homeodomain-like"/>
    <property type="match status" value="1"/>
</dbReference>
<evidence type="ECO:0000313" key="6">
    <source>
        <dbReference type="EMBL" id="MBD2865355.1"/>
    </source>
</evidence>
<keyword evidence="1" id="KW-0805">Transcription regulation</keyword>
<feature type="domain" description="HTH araC/xylS-type" evidence="4">
    <location>
        <begin position="204"/>
        <end position="302"/>
    </location>
</feature>
<evidence type="ECO:0000256" key="1">
    <source>
        <dbReference type="ARBA" id="ARBA00023015"/>
    </source>
</evidence>
<dbReference type="RefSeq" id="WP_190930975.1">
    <property type="nucleotide sequence ID" value="NZ_JACXJA010000041.1"/>
</dbReference>
<dbReference type="EMBL" id="JACXJA010000041">
    <property type="protein sequence ID" value="MBD2865355.1"/>
    <property type="molecule type" value="Genomic_DNA"/>
</dbReference>
<dbReference type="InterPro" id="IPR001387">
    <property type="entry name" value="Cro/C1-type_HTH"/>
</dbReference>
<dbReference type="InterPro" id="IPR014710">
    <property type="entry name" value="RmlC-like_jellyroll"/>
</dbReference>
<evidence type="ECO:0000256" key="3">
    <source>
        <dbReference type="ARBA" id="ARBA00023163"/>
    </source>
</evidence>
<dbReference type="GO" id="GO:0003700">
    <property type="term" value="F:DNA-binding transcription factor activity"/>
    <property type="evidence" value="ECO:0007669"/>
    <property type="project" value="InterPro"/>
</dbReference>
<dbReference type="AlphaFoldDB" id="A0A927H221"/>
<evidence type="ECO:0000259" key="4">
    <source>
        <dbReference type="PROSITE" id="PS01124"/>
    </source>
</evidence>
<feature type="domain" description="HTH cro/C1-type" evidence="5">
    <location>
        <begin position="215"/>
        <end position="262"/>
    </location>
</feature>
<name>A0A927H221_9BACL</name>
<evidence type="ECO:0000313" key="7">
    <source>
        <dbReference type="Proteomes" id="UP000639396"/>
    </source>
</evidence>
<reference evidence="6" key="1">
    <citation type="submission" date="2020-09" db="EMBL/GenBank/DDBJ databases">
        <title>A novel bacterium of genus Paenibacillus, isolated from South China Sea.</title>
        <authorList>
            <person name="Huang H."/>
            <person name="Mo K."/>
            <person name="Hu Y."/>
        </authorList>
    </citation>
    <scope>NUCLEOTIDE SEQUENCE</scope>
    <source>
        <strain evidence="6">IB182363</strain>
    </source>
</reference>
<comment type="caution">
    <text evidence="6">The sequence shown here is derived from an EMBL/GenBank/DDBJ whole genome shotgun (WGS) entry which is preliminary data.</text>
</comment>
<dbReference type="PROSITE" id="PS01124">
    <property type="entry name" value="HTH_ARAC_FAMILY_2"/>
    <property type="match status" value="1"/>
</dbReference>
<protein>
    <submittedName>
        <fullName evidence="6">AraC family transcriptional regulator</fullName>
    </submittedName>
</protein>
<dbReference type="Gene3D" id="1.10.10.60">
    <property type="entry name" value="Homeodomain-like"/>
    <property type="match status" value="1"/>
</dbReference>
<dbReference type="GO" id="GO:0043565">
    <property type="term" value="F:sequence-specific DNA binding"/>
    <property type="evidence" value="ECO:0007669"/>
    <property type="project" value="InterPro"/>
</dbReference>
<dbReference type="PANTHER" id="PTHR43280">
    <property type="entry name" value="ARAC-FAMILY TRANSCRIPTIONAL REGULATOR"/>
    <property type="match status" value="1"/>
</dbReference>
<dbReference type="SUPFAM" id="SSF51215">
    <property type="entry name" value="Regulatory protein AraC"/>
    <property type="match status" value="1"/>
</dbReference>
<dbReference type="InterPro" id="IPR037923">
    <property type="entry name" value="HTH-like"/>
</dbReference>
<dbReference type="SMART" id="SM00342">
    <property type="entry name" value="HTH_ARAC"/>
    <property type="match status" value="1"/>
</dbReference>